<sequence length="169" mass="19498">MRDIVRSKTERELVRVKIHDENAFWNEVGVNAGVSKLMLLNLNLLLPVLVYAARHSLTAVRHKLNLMLPVQVNAVEGDFINTSIKGFVASDIMRSGTTSLEAENGQHADKYRKLKEVYEWKNVELKEENEKKLELMRKEFVNERANLVEDTMRKILEKLPPEVARMVIT</sequence>
<reference evidence="2" key="1">
    <citation type="journal article" date="2022" name="Int. J. Mol. Sci.">
        <title>Draft Genome of Tanacetum Coccineum: Genomic Comparison of Closely Related Tanacetum-Family Plants.</title>
        <authorList>
            <person name="Yamashiro T."/>
            <person name="Shiraishi A."/>
            <person name="Nakayama K."/>
            <person name="Satake H."/>
        </authorList>
    </citation>
    <scope>NUCLEOTIDE SEQUENCE</scope>
</reference>
<feature type="coiled-coil region" evidence="1">
    <location>
        <begin position="108"/>
        <end position="146"/>
    </location>
</feature>
<accession>A0ABQ5DG03</accession>
<evidence type="ECO:0000313" key="3">
    <source>
        <dbReference type="Proteomes" id="UP001151760"/>
    </source>
</evidence>
<dbReference type="EMBL" id="BQNB010015284">
    <property type="protein sequence ID" value="GJT38181.1"/>
    <property type="molecule type" value="Genomic_DNA"/>
</dbReference>
<comment type="caution">
    <text evidence="2">The sequence shown here is derived from an EMBL/GenBank/DDBJ whole genome shotgun (WGS) entry which is preliminary data.</text>
</comment>
<keyword evidence="3" id="KW-1185">Reference proteome</keyword>
<evidence type="ECO:0000256" key="1">
    <source>
        <dbReference type="SAM" id="Coils"/>
    </source>
</evidence>
<gene>
    <name evidence="2" type="ORF">Tco_0938046</name>
</gene>
<evidence type="ECO:0000313" key="2">
    <source>
        <dbReference type="EMBL" id="GJT38181.1"/>
    </source>
</evidence>
<reference evidence="2" key="2">
    <citation type="submission" date="2022-01" db="EMBL/GenBank/DDBJ databases">
        <authorList>
            <person name="Yamashiro T."/>
            <person name="Shiraishi A."/>
            <person name="Satake H."/>
            <person name="Nakayama K."/>
        </authorList>
    </citation>
    <scope>NUCLEOTIDE SEQUENCE</scope>
</reference>
<keyword evidence="1" id="KW-0175">Coiled coil</keyword>
<name>A0ABQ5DG03_9ASTR</name>
<proteinExistence type="predicted"/>
<organism evidence="2 3">
    <name type="scientific">Tanacetum coccineum</name>
    <dbReference type="NCBI Taxonomy" id="301880"/>
    <lineage>
        <taxon>Eukaryota</taxon>
        <taxon>Viridiplantae</taxon>
        <taxon>Streptophyta</taxon>
        <taxon>Embryophyta</taxon>
        <taxon>Tracheophyta</taxon>
        <taxon>Spermatophyta</taxon>
        <taxon>Magnoliopsida</taxon>
        <taxon>eudicotyledons</taxon>
        <taxon>Gunneridae</taxon>
        <taxon>Pentapetalae</taxon>
        <taxon>asterids</taxon>
        <taxon>campanulids</taxon>
        <taxon>Asterales</taxon>
        <taxon>Asteraceae</taxon>
        <taxon>Asteroideae</taxon>
        <taxon>Anthemideae</taxon>
        <taxon>Anthemidinae</taxon>
        <taxon>Tanacetum</taxon>
    </lineage>
</organism>
<dbReference type="Proteomes" id="UP001151760">
    <property type="component" value="Unassembled WGS sequence"/>
</dbReference>
<protein>
    <submittedName>
        <fullName evidence="2">Uncharacterized protein</fullName>
    </submittedName>
</protein>